<comment type="caution">
    <text evidence="4">The sequence shown here is derived from an EMBL/GenBank/DDBJ whole genome shotgun (WGS) entry which is preliminary data.</text>
</comment>
<reference evidence="4 5" key="1">
    <citation type="submission" date="2020-07" db="EMBL/GenBank/DDBJ databases">
        <title>Sequencing the genomes of 1000 actinobacteria strains.</title>
        <authorList>
            <person name="Klenk H.-P."/>
        </authorList>
    </citation>
    <scope>NUCLEOTIDE SEQUENCE [LARGE SCALE GENOMIC DNA]</scope>
    <source>
        <strain evidence="4 5">DSM 19970</strain>
    </source>
</reference>
<evidence type="ECO:0000313" key="4">
    <source>
        <dbReference type="EMBL" id="NYI40112.1"/>
    </source>
</evidence>
<keyword evidence="2" id="KW-0732">Signal</keyword>
<name>A0A7Z0CIV3_9MICO</name>
<evidence type="ECO:0000313" key="5">
    <source>
        <dbReference type="Proteomes" id="UP000547973"/>
    </source>
</evidence>
<dbReference type="RefSeq" id="WP_062074895.1">
    <property type="nucleotide sequence ID" value="NZ_BBRC01000004.1"/>
</dbReference>
<organism evidence="4 5">
    <name type="scientific">Demequina lutea</name>
    <dbReference type="NCBI Taxonomy" id="431489"/>
    <lineage>
        <taxon>Bacteria</taxon>
        <taxon>Bacillati</taxon>
        <taxon>Actinomycetota</taxon>
        <taxon>Actinomycetes</taxon>
        <taxon>Micrococcales</taxon>
        <taxon>Demequinaceae</taxon>
        <taxon>Demequina</taxon>
    </lineage>
</organism>
<feature type="compositionally biased region" description="Low complexity" evidence="1">
    <location>
        <begin position="66"/>
        <end position="81"/>
    </location>
</feature>
<feature type="domain" description="DUF4232" evidence="3">
    <location>
        <begin position="94"/>
        <end position="230"/>
    </location>
</feature>
<dbReference type="EMBL" id="JACBZO010000001">
    <property type="protein sequence ID" value="NYI40112.1"/>
    <property type="molecule type" value="Genomic_DNA"/>
</dbReference>
<dbReference type="Proteomes" id="UP000547973">
    <property type="component" value="Unassembled WGS sequence"/>
</dbReference>
<protein>
    <recommendedName>
        <fullName evidence="3">DUF4232 domain-containing protein</fullName>
    </recommendedName>
</protein>
<feature type="signal peptide" evidence="2">
    <location>
        <begin position="1"/>
        <end position="30"/>
    </location>
</feature>
<sequence>MALFAHRSRRAAIKRVLGVGTSALAVLALAACTSSAPSSSTSSATHSATETSVPATAIATATATASSAGTPTATIGPSAAAAPPPTPAASPTRCTSAHLDLTLTAGGGAGAGSRFPYIVFTNTGSTSCTLYGRPGVSFVGNGNGTQLGAPADFDTSVPAATVTLAPGGSAHAPLKITVAENFDAASCQPSASDGLRVYAPGETHAQFIADTSDTACLNADVHLLTVQAVQPGA</sequence>
<dbReference type="AlphaFoldDB" id="A0A7Z0CIV3"/>
<feature type="chain" id="PRO_5039246431" description="DUF4232 domain-containing protein" evidence="2">
    <location>
        <begin position="31"/>
        <end position="233"/>
    </location>
</feature>
<gene>
    <name evidence="4" type="ORF">BKA03_000231</name>
</gene>
<keyword evidence="5" id="KW-1185">Reference proteome</keyword>
<evidence type="ECO:0000256" key="2">
    <source>
        <dbReference type="SAM" id="SignalP"/>
    </source>
</evidence>
<evidence type="ECO:0000259" key="3">
    <source>
        <dbReference type="Pfam" id="PF14016"/>
    </source>
</evidence>
<dbReference type="PROSITE" id="PS51257">
    <property type="entry name" value="PROKAR_LIPOPROTEIN"/>
    <property type="match status" value="1"/>
</dbReference>
<dbReference type="Pfam" id="PF14016">
    <property type="entry name" value="DUF4232"/>
    <property type="match status" value="1"/>
</dbReference>
<accession>A0A7Z0CIV3</accession>
<evidence type="ECO:0000256" key="1">
    <source>
        <dbReference type="SAM" id="MobiDB-lite"/>
    </source>
</evidence>
<dbReference type="OrthoDB" id="3268346at2"/>
<feature type="region of interest" description="Disordered" evidence="1">
    <location>
        <begin position="66"/>
        <end position="93"/>
    </location>
</feature>
<dbReference type="InterPro" id="IPR025326">
    <property type="entry name" value="DUF4232"/>
</dbReference>
<proteinExistence type="predicted"/>